<evidence type="ECO:0000313" key="1">
    <source>
        <dbReference type="EMBL" id="QUI23162.1"/>
    </source>
</evidence>
<dbReference type="RefSeq" id="WP_212693841.1">
    <property type="nucleotide sequence ID" value="NZ_CP058649.1"/>
</dbReference>
<dbReference type="EMBL" id="CP058649">
    <property type="protein sequence ID" value="QUI23162.1"/>
    <property type="molecule type" value="Genomic_DNA"/>
</dbReference>
<dbReference type="AlphaFoldDB" id="A0A8J8MJV5"/>
<accession>A0A8J8MJV5</accession>
<keyword evidence="2" id="KW-1185">Reference proteome</keyword>
<protein>
    <submittedName>
        <fullName evidence="1">Uncharacterized protein</fullName>
    </submittedName>
</protein>
<dbReference type="Proteomes" id="UP000683246">
    <property type="component" value="Chromosome"/>
</dbReference>
<gene>
    <name evidence="1" type="ORF">HZI73_13070</name>
</gene>
<reference evidence="1" key="1">
    <citation type="submission" date="2020-07" db="EMBL/GenBank/DDBJ databases">
        <title>Vallitalea pronyensis genome.</title>
        <authorList>
            <person name="Postec A."/>
        </authorList>
    </citation>
    <scope>NUCLEOTIDE SEQUENCE</scope>
    <source>
        <strain evidence="1">FatNI3</strain>
    </source>
</reference>
<sequence>MDVVKELYLSQGITDKKARGIIKKVNKGKYDGLYHFLIQRSSSKNPLEIVDIHELGRMMNRNENIRLVGLAEDMGEAVELVRVLIDDVYQATLDVNLNSYFS</sequence>
<dbReference type="KEGG" id="vpy:HZI73_13070"/>
<organism evidence="1 2">
    <name type="scientific">Vallitalea pronyensis</name>
    <dbReference type="NCBI Taxonomy" id="1348613"/>
    <lineage>
        <taxon>Bacteria</taxon>
        <taxon>Bacillati</taxon>
        <taxon>Bacillota</taxon>
        <taxon>Clostridia</taxon>
        <taxon>Lachnospirales</taxon>
        <taxon>Vallitaleaceae</taxon>
        <taxon>Vallitalea</taxon>
    </lineage>
</organism>
<proteinExistence type="predicted"/>
<evidence type="ECO:0000313" key="2">
    <source>
        <dbReference type="Proteomes" id="UP000683246"/>
    </source>
</evidence>
<name>A0A8J8MJV5_9FIRM</name>